<dbReference type="SUPFAM" id="SSF56112">
    <property type="entry name" value="Protein kinase-like (PK-like)"/>
    <property type="match status" value="1"/>
</dbReference>
<dbReference type="AlphaFoldDB" id="A0A347ZQ44"/>
<dbReference type="Gene3D" id="3.80.10.10">
    <property type="entry name" value="Ribonuclease Inhibitor"/>
    <property type="match status" value="1"/>
</dbReference>
<keyword evidence="6 10" id="KW-0418">Kinase</keyword>
<accession>A0A347ZQ44</accession>
<keyword evidence="4" id="KW-0677">Repeat</keyword>
<evidence type="ECO:0000256" key="7">
    <source>
        <dbReference type="ARBA" id="ARBA00022840"/>
    </source>
</evidence>
<evidence type="ECO:0000313" key="10">
    <source>
        <dbReference type="EMBL" id="REG06246.1"/>
    </source>
</evidence>
<keyword evidence="3" id="KW-0808">Transferase</keyword>
<gene>
    <name evidence="10" type="ORF">DFR64_2678</name>
</gene>
<evidence type="ECO:0000256" key="8">
    <source>
        <dbReference type="SAM" id="Phobius"/>
    </source>
</evidence>
<keyword evidence="8" id="KW-0472">Membrane</keyword>
<dbReference type="PROSITE" id="PS00108">
    <property type="entry name" value="PROTEIN_KINASE_ST"/>
    <property type="match status" value="1"/>
</dbReference>
<evidence type="ECO:0000313" key="11">
    <source>
        <dbReference type="Proteomes" id="UP000256388"/>
    </source>
</evidence>
<dbReference type="SUPFAM" id="SSF52058">
    <property type="entry name" value="L domain-like"/>
    <property type="match status" value="1"/>
</dbReference>
<dbReference type="InterPro" id="IPR025875">
    <property type="entry name" value="Leu-rich_rpt_4"/>
</dbReference>
<feature type="transmembrane region" description="Helical" evidence="8">
    <location>
        <begin position="267"/>
        <end position="284"/>
    </location>
</feature>
<dbReference type="RefSeq" id="WP_116225944.1">
    <property type="nucleotide sequence ID" value="NZ_AP018437.1"/>
</dbReference>
<keyword evidence="7" id="KW-0067">ATP-binding</keyword>
<evidence type="ECO:0000256" key="4">
    <source>
        <dbReference type="ARBA" id="ARBA00022737"/>
    </source>
</evidence>
<protein>
    <recommendedName>
        <fullName evidence="1">non-specific serine/threonine protein kinase</fullName>
        <ecNumber evidence="1">2.7.11.1</ecNumber>
    </recommendedName>
</protein>
<evidence type="ECO:0000256" key="6">
    <source>
        <dbReference type="ARBA" id="ARBA00022777"/>
    </source>
</evidence>
<evidence type="ECO:0000256" key="5">
    <source>
        <dbReference type="ARBA" id="ARBA00022741"/>
    </source>
</evidence>
<dbReference type="Pfam" id="PF00069">
    <property type="entry name" value="Pkinase"/>
    <property type="match status" value="1"/>
</dbReference>
<sequence>MSEDIVDNFLAVFDDSRYPSDFLQHYELMECLAHNELGETLLVRDLRTDELYVAKCYVDQSLLPRTSESSLLRNFHHEGLPAFIGEYRNDTMLCVVRDYIEGMPLEKLERKPPFSLHQTLSIVVQLCDILTYLHSQNPPIIHRDIKPQNIIVNNQGKITLIDFGVSRTYDESARQDTVCFGTRHYAAPEQYGFAQTDQRTDIFSVGVLLAWLLTGSSDIEQAKTAISNRRMLGIIEKCTAFDPKDRYKNALQLKDALTGRQRRRRRIGLAALAGLLVVATALLFQRSAHTIHFNEPVIEDAVRLSLGLEENAKLTEADLLAVNQLFILGNQAAPDYMAFNDLVDEFAHGNGSLPRGDIESLDDLTRLKNLHNISLAYQTFSDLSPLAELPNLEIVDIRNNPQVSDISPLAGSVSLTSLTIFDTSIASLSVLRDCPRLSQVDAGMTLIDSMTALEGLDALQTLMLRKVPLRSLDGIADHPLLENLYMSETQVTDLSPLLALPHLQTVEVSQDMRSTAEAVEDQASFDIIYN</sequence>
<dbReference type="InterPro" id="IPR050660">
    <property type="entry name" value="NEK_Ser/Thr_kinase"/>
</dbReference>
<dbReference type="InterPro" id="IPR000719">
    <property type="entry name" value="Prot_kinase_dom"/>
</dbReference>
<reference evidence="10 11" key="1">
    <citation type="submission" date="2018-08" db="EMBL/GenBank/DDBJ databases">
        <title>Genomic Encyclopedia of Type Strains, Phase IV (KMG-IV): sequencing the most valuable type-strain genomes for metagenomic binning, comparative biology and taxonomic classification.</title>
        <authorList>
            <person name="Goeker M."/>
        </authorList>
    </citation>
    <scope>NUCLEOTIDE SEQUENCE [LARGE SCALE GENOMIC DNA]</scope>
    <source>
        <strain evidence="10 11">DSM 23923</strain>
    </source>
</reference>
<dbReference type="SMART" id="SM00220">
    <property type="entry name" value="S_TKc"/>
    <property type="match status" value="1"/>
</dbReference>
<evidence type="ECO:0000256" key="2">
    <source>
        <dbReference type="ARBA" id="ARBA00022614"/>
    </source>
</evidence>
<keyword evidence="8" id="KW-1133">Transmembrane helix</keyword>
<evidence type="ECO:0000256" key="3">
    <source>
        <dbReference type="ARBA" id="ARBA00022679"/>
    </source>
</evidence>
<dbReference type="InterPro" id="IPR008271">
    <property type="entry name" value="Ser/Thr_kinase_AS"/>
</dbReference>
<dbReference type="InterPro" id="IPR032675">
    <property type="entry name" value="LRR_dom_sf"/>
</dbReference>
<dbReference type="GO" id="GO:0004674">
    <property type="term" value="F:protein serine/threonine kinase activity"/>
    <property type="evidence" value="ECO:0007669"/>
    <property type="project" value="UniProtKB-KW"/>
</dbReference>
<keyword evidence="8" id="KW-0812">Transmembrane</keyword>
<dbReference type="OrthoDB" id="9788659at2"/>
<evidence type="ECO:0000259" key="9">
    <source>
        <dbReference type="PROSITE" id="PS50011"/>
    </source>
</evidence>
<dbReference type="EMBL" id="QUMS01000004">
    <property type="protein sequence ID" value="REG06246.1"/>
    <property type="molecule type" value="Genomic_DNA"/>
</dbReference>
<proteinExistence type="predicted"/>
<keyword evidence="5" id="KW-0547">Nucleotide-binding</keyword>
<dbReference type="CDD" id="cd14014">
    <property type="entry name" value="STKc_PknB_like"/>
    <property type="match status" value="1"/>
</dbReference>
<name>A0A347ZQ44_9CHLR</name>
<dbReference type="Gene3D" id="1.10.510.10">
    <property type="entry name" value="Transferase(Phosphotransferase) domain 1"/>
    <property type="match status" value="1"/>
</dbReference>
<keyword evidence="2" id="KW-0433">Leucine-rich repeat</keyword>
<feature type="domain" description="Protein kinase" evidence="9">
    <location>
        <begin position="26"/>
        <end position="327"/>
    </location>
</feature>
<dbReference type="Proteomes" id="UP000256388">
    <property type="component" value="Unassembled WGS sequence"/>
</dbReference>
<dbReference type="PROSITE" id="PS50011">
    <property type="entry name" value="PROTEIN_KINASE_DOM"/>
    <property type="match status" value="1"/>
</dbReference>
<keyword evidence="10" id="KW-0723">Serine/threonine-protein kinase</keyword>
<dbReference type="PANTHER" id="PTHR43671:SF13">
    <property type="entry name" value="SERINE_THREONINE-PROTEIN KINASE NEK2"/>
    <property type="match status" value="1"/>
</dbReference>
<keyword evidence="11" id="KW-1185">Reference proteome</keyword>
<dbReference type="GO" id="GO:0005524">
    <property type="term" value="F:ATP binding"/>
    <property type="evidence" value="ECO:0007669"/>
    <property type="project" value="UniProtKB-KW"/>
</dbReference>
<dbReference type="Pfam" id="PF12799">
    <property type="entry name" value="LRR_4"/>
    <property type="match status" value="1"/>
</dbReference>
<dbReference type="EC" id="2.7.11.1" evidence="1"/>
<organism evidence="10 11">
    <name type="scientific">Pelolinea submarina</name>
    <dbReference type="NCBI Taxonomy" id="913107"/>
    <lineage>
        <taxon>Bacteria</taxon>
        <taxon>Bacillati</taxon>
        <taxon>Chloroflexota</taxon>
        <taxon>Anaerolineae</taxon>
        <taxon>Anaerolineales</taxon>
        <taxon>Anaerolineaceae</taxon>
        <taxon>Pelolinea</taxon>
    </lineage>
</organism>
<dbReference type="PANTHER" id="PTHR43671">
    <property type="entry name" value="SERINE/THREONINE-PROTEIN KINASE NEK"/>
    <property type="match status" value="1"/>
</dbReference>
<evidence type="ECO:0000256" key="1">
    <source>
        <dbReference type="ARBA" id="ARBA00012513"/>
    </source>
</evidence>
<comment type="caution">
    <text evidence="10">The sequence shown here is derived from an EMBL/GenBank/DDBJ whole genome shotgun (WGS) entry which is preliminary data.</text>
</comment>
<dbReference type="InterPro" id="IPR011009">
    <property type="entry name" value="Kinase-like_dom_sf"/>
</dbReference>